<gene>
    <name evidence="1" type="ORF">CBF30_07660</name>
</gene>
<dbReference type="OrthoDB" id="2199696at2"/>
<sequence length="227" mass="26548">MKSRWIFGSIVFLFLLGGCVRSEKEKEQTANLFIEYMFLGEKKQSFEKKFSQSKELIALSQQTRGIFQEGFIEGFLQTENQSISSLQLQELAATFFDRVKLVSTFSQVKMQQRKSVVQVWYEIYGLDMVGLMSQTLATFSQEVKQTQTILSENEKSEQLLIVFKESLQQTKRVEKPVTVKLLFVVDQKNKWKLKKDTGKQLEKLYYAFLLGKKNQVEYVKDLTQKIR</sequence>
<dbReference type="RefSeq" id="WP_126824657.1">
    <property type="nucleotide sequence ID" value="NZ_JBHLWU010000002.1"/>
</dbReference>
<dbReference type="AlphaFoldDB" id="A0A430AGW7"/>
<keyword evidence="2" id="KW-1185">Reference proteome</keyword>
<protein>
    <recommendedName>
        <fullName evidence="3">DUF5105 domain-containing protein</fullName>
    </recommendedName>
</protein>
<dbReference type="Proteomes" id="UP000288669">
    <property type="component" value="Unassembled WGS sequence"/>
</dbReference>
<reference evidence="1 2" key="1">
    <citation type="submission" date="2017-05" db="EMBL/GenBank/DDBJ databases">
        <title>Vagococcus spp. assemblies.</title>
        <authorList>
            <person name="Gulvik C.A."/>
        </authorList>
    </citation>
    <scope>NUCLEOTIDE SEQUENCE [LARGE SCALE GENOMIC DNA]</scope>
    <source>
        <strain evidence="1 2">DSM 24756</strain>
    </source>
</reference>
<proteinExistence type="predicted"/>
<accession>A0A430AGW7</accession>
<dbReference type="EMBL" id="NGJZ01000002">
    <property type="protein sequence ID" value="RSU07123.1"/>
    <property type="molecule type" value="Genomic_DNA"/>
</dbReference>
<organism evidence="1 2">
    <name type="scientific">Vagococcus entomophilus</name>
    <dbReference type="NCBI Taxonomy" id="1160095"/>
    <lineage>
        <taxon>Bacteria</taxon>
        <taxon>Bacillati</taxon>
        <taxon>Bacillota</taxon>
        <taxon>Bacilli</taxon>
        <taxon>Lactobacillales</taxon>
        <taxon>Enterococcaceae</taxon>
        <taxon>Vagococcus</taxon>
    </lineage>
</organism>
<dbReference type="PROSITE" id="PS51257">
    <property type="entry name" value="PROKAR_LIPOPROTEIN"/>
    <property type="match status" value="1"/>
</dbReference>
<evidence type="ECO:0008006" key="3">
    <source>
        <dbReference type="Google" id="ProtNLM"/>
    </source>
</evidence>
<evidence type="ECO:0000313" key="1">
    <source>
        <dbReference type="EMBL" id="RSU07123.1"/>
    </source>
</evidence>
<evidence type="ECO:0000313" key="2">
    <source>
        <dbReference type="Proteomes" id="UP000288669"/>
    </source>
</evidence>
<name>A0A430AGW7_9ENTE</name>
<comment type="caution">
    <text evidence="1">The sequence shown here is derived from an EMBL/GenBank/DDBJ whole genome shotgun (WGS) entry which is preliminary data.</text>
</comment>